<sequence>MLRAAVRRACSSASGPSKQLYLHVAPDGDHWSGPGIFAAKHLSTDFIVSVPIRADFPIEMLTEQDLTDIYDTKRLPPRLVS</sequence>
<reference evidence="1" key="1">
    <citation type="submission" date="2021-05" db="EMBL/GenBank/DDBJ databases">
        <title>The genome of the haptophyte Pavlova lutheri (Diacronema luteri, Pavlovales) - a model for lipid biosynthesis in eukaryotic algae.</title>
        <authorList>
            <person name="Hulatt C.J."/>
            <person name="Posewitz M.C."/>
        </authorList>
    </citation>
    <scope>NUCLEOTIDE SEQUENCE</scope>
    <source>
        <strain evidence="1">NIVA-4/92</strain>
    </source>
</reference>
<evidence type="ECO:0000313" key="1">
    <source>
        <dbReference type="EMBL" id="KAG8457964.1"/>
    </source>
</evidence>
<accession>A0A8J5X512</accession>
<keyword evidence="2" id="KW-1185">Reference proteome</keyword>
<gene>
    <name evidence="1" type="ORF">KFE25_012635</name>
</gene>
<protein>
    <submittedName>
        <fullName evidence="1">Uncharacterized protein</fullName>
    </submittedName>
</protein>
<dbReference type="OrthoDB" id="78258at2759"/>
<evidence type="ECO:0000313" key="2">
    <source>
        <dbReference type="Proteomes" id="UP000751190"/>
    </source>
</evidence>
<proteinExistence type="predicted"/>
<dbReference type="EMBL" id="JAGTXO010000059">
    <property type="protein sequence ID" value="KAG8457964.1"/>
    <property type="molecule type" value="Genomic_DNA"/>
</dbReference>
<dbReference type="Proteomes" id="UP000751190">
    <property type="component" value="Unassembled WGS sequence"/>
</dbReference>
<comment type="caution">
    <text evidence="1">The sequence shown here is derived from an EMBL/GenBank/DDBJ whole genome shotgun (WGS) entry which is preliminary data.</text>
</comment>
<organism evidence="1 2">
    <name type="scientific">Diacronema lutheri</name>
    <name type="common">Unicellular marine alga</name>
    <name type="synonym">Monochrysis lutheri</name>
    <dbReference type="NCBI Taxonomy" id="2081491"/>
    <lineage>
        <taxon>Eukaryota</taxon>
        <taxon>Haptista</taxon>
        <taxon>Haptophyta</taxon>
        <taxon>Pavlovophyceae</taxon>
        <taxon>Pavlovales</taxon>
        <taxon>Pavlovaceae</taxon>
        <taxon>Diacronema</taxon>
    </lineage>
</organism>
<dbReference type="AlphaFoldDB" id="A0A8J5X512"/>
<name>A0A8J5X512_DIALT</name>